<evidence type="ECO:0000259" key="1">
    <source>
        <dbReference type="PROSITE" id="PS50943"/>
    </source>
</evidence>
<sequence length="113" mass="13215">MYSNSNINIFSETVTYTLPKYFFLTKNFNPMDLNDFIEEKRKLGENVIKLRERMKSSEYKNRSISQQELSDKGGYFSKKTLGEIERGDGNPTLETILALAYVLEVHPKELFDF</sequence>
<dbReference type="EMBL" id="JARFVA010000002">
    <property type="protein sequence ID" value="MDF0706981.1"/>
    <property type="molecule type" value="Genomic_DNA"/>
</dbReference>
<dbReference type="SUPFAM" id="SSF47413">
    <property type="entry name" value="lambda repressor-like DNA-binding domains"/>
    <property type="match status" value="1"/>
</dbReference>
<proteinExistence type="predicted"/>
<organism evidence="2 3">
    <name type="scientific">Flagellimonas okinawensis</name>
    <dbReference type="NCBI Taxonomy" id="3031324"/>
    <lineage>
        <taxon>Bacteria</taxon>
        <taxon>Pseudomonadati</taxon>
        <taxon>Bacteroidota</taxon>
        <taxon>Flavobacteriia</taxon>
        <taxon>Flavobacteriales</taxon>
        <taxon>Flavobacteriaceae</taxon>
        <taxon>Flagellimonas</taxon>
    </lineage>
</organism>
<keyword evidence="3" id="KW-1185">Reference proteome</keyword>
<dbReference type="PROSITE" id="PS50943">
    <property type="entry name" value="HTH_CROC1"/>
    <property type="match status" value="1"/>
</dbReference>
<reference evidence="2 3" key="1">
    <citation type="submission" date="2023-03" db="EMBL/GenBank/DDBJ databases">
        <title>Muricauda XX sp. nov. and Muricauda XXX sp. nov., two novel species isolated from Okinawa Trough.</title>
        <authorList>
            <person name="Cao W."/>
            <person name="Deng X."/>
        </authorList>
    </citation>
    <scope>NUCLEOTIDE SEQUENCE [LARGE SCALE GENOMIC DNA]</scope>
    <source>
        <strain evidence="2 3">81s02</strain>
    </source>
</reference>
<dbReference type="SMART" id="SM00530">
    <property type="entry name" value="HTH_XRE"/>
    <property type="match status" value="1"/>
</dbReference>
<dbReference type="Proteomes" id="UP001217083">
    <property type="component" value="Unassembled WGS sequence"/>
</dbReference>
<protein>
    <submittedName>
        <fullName evidence="2">Helix-turn-helix transcriptional regulator</fullName>
    </submittedName>
</protein>
<comment type="caution">
    <text evidence="2">The sequence shown here is derived from an EMBL/GenBank/DDBJ whole genome shotgun (WGS) entry which is preliminary data.</text>
</comment>
<gene>
    <name evidence="2" type="ORF">PY091_07125</name>
</gene>
<feature type="domain" description="HTH cro/C1-type" evidence="1">
    <location>
        <begin position="60"/>
        <end position="110"/>
    </location>
</feature>
<dbReference type="CDD" id="cd00093">
    <property type="entry name" value="HTH_XRE"/>
    <property type="match status" value="1"/>
</dbReference>
<evidence type="ECO:0000313" key="3">
    <source>
        <dbReference type="Proteomes" id="UP001217083"/>
    </source>
</evidence>
<accession>A0ABT5XM69</accession>
<dbReference type="Gene3D" id="1.10.260.40">
    <property type="entry name" value="lambda repressor-like DNA-binding domains"/>
    <property type="match status" value="1"/>
</dbReference>
<dbReference type="InterPro" id="IPR001387">
    <property type="entry name" value="Cro/C1-type_HTH"/>
</dbReference>
<dbReference type="InterPro" id="IPR010982">
    <property type="entry name" value="Lambda_DNA-bd_dom_sf"/>
</dbReference>
<name>A0ABT5XM69_9FLAO</name>
<evidence type="ECO:0000313" key="2">
    <source>
        <dbReference type="EMBL" id="MDF0706981.1"/>
    </source>
</evidence>
<dbReference type="Pfam" id="PF01381">
    <property type="entry name" value="HTH_3"/>
    <property type="match status" value="1"/>
</dbReference>